<reference evidence="3 4" key="1">
    <citation type="submission" date="2023-05" db="EMBL/GenBank/DDBJ databases">
        <title>Streptantibioticus silvisoli sp. nov., acidotolerant actinomycetes 1 from pine litter.</title>
        <authorList>
            <person name="Swiecimska M."/>
            <person name="Golinska P."/>
            <person name="Sangal V."/>
            <person name="Wachnowicz B."/>
            <person name="Goodfellow M."/>
        </authorList>
    </citation>
    <scope>NUCLEOTIDE SEQUENCE [LARGE SCALE GENOMIC DNA]</scope>
    <source>
        <strain evidence="3 4">DSM 42109</strain>
    </source>
</reference>
<dbReference type="Proteomes" id="UP001214441">
    <property type="component" value="Unassembled WGS sequence"/>
</dbReference>
<sequence length="459" mass="46293">MHSTDRASAEPASTPSRAAAPPLAAPPSAAPLSSASPSGASAPGAPPAAQGAGALLEEAGRYAADAVALRRVLHAGPEVGLQVPETQRRVLHALDGLGLDIRTGERLTSVTGVLRGAREGPTLLLRADMDALPVHEATEREFASRFPGVMHACGHDAHMAMLVGAARLLAARREEIAGQVVFMFQPGEEGCHGARYMIDEGVLAGSGPDGGEGRPVDAAFALHVMPGLPSGTLHLRPGPQMAASDKFRIVVRGRGGHASAPHGAADPVPAACELVLALQSAVTRRIPATEPAVLTVSGLSAGSLPGVIPETVDLTGTMRTLSAGTREVLHALLSQVAHGVASAHGVRAEVSIGPGYPPTVNDAGFTGFVLRAAAEALGPGSVQVLPEPGMTAEDFSYVLAEVPGALAFLGACPPGLAPERAPALHSSRCDIDEGALAAGIACHAAVALGHLSGRAEAAP</sequence>
<gene>
    <name evidence="3" type="ORF">NMN56_005555</name>
</gene>
<dbReference type="InterPro" id="IPR011650">
    <property type="entry name" value="Peptidase_M20_dimer"/>
</dbReference>
<dbReference type="PANTHER" id="PTHR11014:SF63">
    <property type="entry name" value="METALLOPEPTIDASE, PUTATIVE (AFU_ORTHOLOGUE AFUA_6G09600)-RELATED"/>
    <property type="match status" value="1"/>
</dbReference>
<feature type="domain" description="Peptidase M20 dimerisation" evidence="2">
    <location>
        <begin position="246"/>
        <end position="335"/>
    </location>
</feature>
<dbReference type="EMBL" id="JANCPR020000004">
    <property type="protein sequence ID" value="MDJ1131430.1"/>
    <property type="molecule type" value="Genomic_DNA"/>
</dbReference>
<comment type="caution">
    <text evidence="3">The sequence shown here is derived from an EMBL/GenBank/DDBJ whole genome shotgun (WGS) entry which is preliminary data.</text>
</comment>
<feature type="compositionally biased region" description="Low complexity" evidence="1">
    <location>
        <begin position="9"/>
        <end position="22"/>
    </location>
</feature>
<keyword evidence="4" id="KW-1185">Reference proteome</keyword>
<dbReference type="SUPFAM" id="SSF53187">
    <property type="entry name" value="Zn-dependent exopeptidases"/>
    <property type="match status" value="1"/>
</dbReference>
<proteinExistence type="predicted"/>
<name>A0ABT6ZQU4_9ACTN</name>
<dbReference type="NCBIfam" id="TIGR01891">
    <property type="entry name" value="amidohydrolases"/>
    <property type="match status" value="1"/>
</dbReference>
<dbReference type="Pfam" id="PF01546">
    <property type="entry name" value="Peptidase_M20"/>
    <property type="match status" value="1"/>
</dbReference>
<dbReference type="RefSeq" id="WP_274039250.1">
    <property type="nucleotide sequence ID" value="NZ_JANCPR020000004.1"/>
</dbReference>
<evidence type="ECO:0000256" key="1">
    <source>
        <dbReference type="SAM" id="MobiDB-lite"/>
    </source>
</evidence>
<dbReference type="PIRSF" id="PIRSF005962">
    <property type="entry name" value="Pept_M20D_amidohydro"/>
    <property type="match status" value="1"/>
</dbReference>
<dbReference type="InterPro" id="IPR036264">
    <property type="entry name" value="Bact_exopeptidase_dim_dom"/>
</dbReference>
<dbReference type="SUPFAM" id="SSF55031">
    <property type="entry name" value="Bacterial exopeptidase dimerisation domain"/>
    <property type="match status" value="1"/>
</dbReference>
<accession>A0ABT6ZQU4</accession>
<organism evidence="3 4">
    <name type="scientific">Streptomyces iconiensis</name>
    <dbReference type="NCBI Taxonomy" id="1384038"/>
    <lineage>
        <taxon>Bacteria</taxon>
        <taxon>Bacillati</taxon>
        <taxon>Actinomycetota</taxon>
        <taxon>Actinomycetes</taxon>
        <taxon>Kitasatosporales</taxon>
        <taxon>Streptomycetaceae</taxon>
        <taxon>Streptomyces</taxon>
    </lineage>
</organism>
<evidence type="ECO:0000313" key="4">
    <source>
        <dbReference type="Proteomes" id="UP001214441"/>
    </source>
</evidence>
<dbReference type="Pfam" id="PF07687">
    <property type="entry name" value="M20_dimer"/>
    <property type="match status" value="1"/>
</dbReference>
<dbReference type="InterPro" id="IPR002933">
    <property type="entry name" value="Peptidase_M20"/>
</dbReference>
<evidence type="ECO:0000313" key="3">
    <source>
        <dbReference type="EMBL" id="MDJ1131430.1"/>
    </source>
</evidence>
<evidence type="ECO:0000259" key="2">
    <source>
        <dbReference type="Pfam" id="PF07687"/>
    </source>
</evidence>
<feature type="compositionally biased region" description="Low complexity" evidence="1">
    <location>
        <begin position="30"/>
        <end position="50"/>
    </location>
</feature>
<protein>
    <submittedName>
        <fullName evidence="3">M20 family metallopeptidase</fullName>
    </submittedName>
</protein>
<dbReference type="PANTHER" id="PTHR11014">
    <property type="entry name" value="PEPTIDASE M20 FAMILY MEMBER"/>
    <property type="match status" value="1"/>
</dbReference>
<feature type="region of interest" description="Disordered" evidence="1">
    <location>
        <begin position="1"/>
        <end position="50"/>
    </location>
</feature>
<dbReference type="CDD" id="cd03886">
    <property type="entry name" value="M20_Acy1"/>
    <property type="match status" value="1"/>
</dbReference>
<dbReference type="InterPro" id="IPR017439">
    <property type="entry name" value="Amidohydrolase"/>
</dbReference>
<dbReference type="Gene3D" id="3.30.70.360">
    <property type="match status" value="1"/>
</dbReference>
<dbReference type="Gene3D" id="3.40.630.10">
    <property type="entry name" value="Zn peptidases"/>
    <property type="match status" value="1"/>
</dbReference>